<protein>
    <submittedName>
        <fullName evidence="7">AraC-family transcriptional regulator</fullName>
    </submittedName>
</protein>
<dbReference type="Pfam" id="PF12833">
    <property type="entry name" value="HTH_18"/>
    <property type="match status" value="1"/>
</dbReference>
<accession>A1K532</accession>
<evidence type="ECO:0000313" key="7">
    <source>
        <dbReference type="EMBL" id="CAL93937.1"/>
    </source>
</evidence>
<dbReference type="OrthoDB" id="9789899at2"/>
<dbReference type="InterPro" id="IPR009057">
    <property type="entry name" value="Homeodomain-like_sf"/>
</dbReference>
<keyword evidence="4" id="KW-0010">Activator</keyword>
<dbReference type="PANTHER" id="PTHR46796:SF13">
    <property type="entry name" value="HTH-TYPE TRANSCRIPTIONAL ACTIVATOR RHAS"/>
    <property type="match status" value="1"/>
</dbReference>
<dbReference type="Gene3D" id="1.10.10.60">
    <property type="entry name" value="Homeodomain-like"/>
    <property type="match status" value="2"/>
</dbReference>
<dbReference type="eggNOG" id="COG2207">
    <property type="taxonomic scope" value="Bacteria"/>
</dbReference>
<keyword evidence="1" id="KW-0963">Cytoplasm</keyword>
<keyword evidence="5" id="KW-0804">Transcription</keyword>
<dbReference type="KEGG" id="aoa:dqs_1440"/>
<evidence type="ECO:0000256" key="3">
    <source>
        <dbReference type="ARBA" id="ARBA00023125"/>
    </source>
</evidence>
<dbReference type="SUPFAM" id="SSF51215">
    <property type="entry name" value="Regulatory protein AraC"/>
    <property type="match status" value="1"/>
</dbReference>
<evidence type="ECO:0000259" key="6">
    <source>
        <dbReference type="PROSITE" id="PS01124"/>
    </source>
</evidence>
<dbReference type="GO" id="GO:0043565">
    <property type="term" value="F:sequence-specific DNA binding"/>
    <property type="evidence" value="ECO:0007669"/>
    <property type="project" value="InterPro"/>
</dbReference>
<dbReference type="SMART" id="SM00342">
    <property type="entry name" value="HTH_ARAC"/>
    <property type="match status" value="1"/>
</dbReference>
<keyword evidence="2" id="KW-0805">Transcription regulation</keyword>
<dbReference type="PROSITE" id="PS01124">
    <property type="entry name" value="HTH_ARAC_FAMILY_2"/>
    <property type="match status" value="1"/>
</dbReference>
<dbReference type="SUPFAM" id="SSF46689">
    <property type="entry name" value="Homeodomain-like"/>
    <property type="match status" value="2"/>
</dbReference>
<dbReference type="EMBL" id="AM406670">
    <property type="protein sequence ID" value="CAL93937.1"/>
    <property type="molecule type" value="Genomic_DNA"/>
</dbReference>
<dbReference type="InterPro" id="IPR032783">
    <property type="entry name" value="AraC_lig"/>
</dbReference>
<dbReference type="InterPro" id="IPR018060">
    <property type="entry name" value="HTH_AraC"/>
</dbReference>
<dbReference type="PROSITE" id="PS00041">
    <property type="entry name" value="HTH_ARAC_FAMILY_1"/>
    <property type="match status" value="1"/>
</dbReference>
<proteinExistence type="predicted"/>
<dbReference type="STRING" id="62928.azo1320"/>
<organism evidence="7 8">
    <name type="scientific">Azoarcus sp. (strain BH72)</name>
    <dbReference type="NCBI Taxonomy" id="418699"/>
    <lineage>
        <taxon>Bacteria</taxon>
        <taxon>Pseudomonadati</taxon>
        <taxon>Pseudomonadota</taxon>
        <taxon>Betaproteobacteria</taxon>
        <taxon>Rhodocyclales</taxon>
        <taxon>Zoogloeaceae</taxon>
        <taxon>Azoarcus</taxon>
    </lineage>
</organism>
<dbReference type="HOGENOM" id="CLU_000445_81_0_4"/>
<dbReference type="PRINTS" id="PR00032">
    <property type="entry name" value="HTHARAC"/>
</dbReference>
<gene>
    <name evidence="7" type="ordered locus">azo1320</name>
</gene>
<dbReference type="PANTHER" id="PTHR46796">
    <property type="entry name" value="HTH-TYPE TRANSCRIPTIONAL ACTIVATOR RHAS-RELATED"/>
    <property type="match status" value="1"/>
</dbReference>
<dbReference type="KEGG" id="azo:azo1320"/>
<evidence type="ECO:0000256" key="4">
    <source>
        <dbReference type="ARBA" id="ARBA00023159"/>
    </source>
</evidence>
<dbReference type="GO" id="GO:0003700">
    <property type="term" value="F:DNA-binding transcription factor activity"/>
    <property type="evidence" value="ECO:0007669"/>
    <property type="project" value="InterPro"/>
</dbReference>
<evidence type="ECO:0000313" key="8">
    <source>
        <dbReference type="Proteomes" id="UP000002588"/>
    </source>
</evidence>
<evidence type="ECO:0000256" key="5">
    <source>
        <dbReference type="ARBA" id="ARBA00023163"/>
    </source>
</evidence>
<feature type="domain" description="HTH araC/xylS-type" evidence="6">
    <location>
        <begin position="231"/>
        <end position="329"/>
    </location>
</feature>
<dbReference type="RefSeq" id="WP_011765053.1">
    <property type="nucleotide sequence ID" value="NC_008702.1"/>
</dbReference>
<sequence>MSKDTLSDLLRAVRLRGAVFYYVSNRAQWAAEAPPARDIAAAVMPGAEHVMEFHLMARGCGWAAVDGLAPVRLAPGDIVVLPHGDAHVMSSAPGIAPQRISAEWVFATRQVPKPMPVAFHHGVHEPGATGPVDGAESVLVCGFLGCDLKPFNPLVAALPRLLHLPAARAGEWVAHVIDQAARESTEQRPGADAVLERLAEMMFVDTARRYLDSLPDDATGWLAGLRDRYVGRALALLHERPEQAWTMDDLGREVGLSRSALHERFLQYVGQPPMHYLANWRIQLGARLLRETNRTVASIAVEVGYESEAAFSRAFKRLVGQPPAAWRRTALTAA</sequence>
<evidence type="ECO:0000256" key="2">
    <source>
        <dbReference type="ARBA" id="ARBA00023015"/>
    </source>
</evidence>
<keyword evidence="8" id="KW-1185">Reference proteome</keyword>
<dbReference type="InterPro" id="IPR018062">
    <property type="entry name" value="HTH_AraC-typ_CS"/>
</dbReference>
<keyword evidence="3" id="KW-0238">DNA-binding</keyword>
<evidence type="ECO:0000256" key="1">
    <source>
        <dbReference type="ARBA" id="ARBA00022490"/>
    </source>
</evidence>
<dbReference type="Pfam" id="PF12852">
    <property type="entry name" value="Cupin_6"/>
    <property type="match status" value="1"/>
</dbReference>
<dbReference type="InterPro" id="IPR037923">
    <property type="entry name" value="HTH-like"/>
</dbReference>
<dbReference type="Proteomes" id="UP000002588">
    <property type="component" value="Chromosome"/>
</dbReference>
<dbReference type="InterPro" id="IPR020449">
    <property type="entry name" value="Tscrpt_reg_AraC-type_HTH"/>
</dbReference>
<reference evidence="7 8" key="1">
    <citation type="journal article" date="2006" name="Nat. Biotechnol.">
        <title>Complete genome of the mutualistic, N2-fixing grass endophyte Azoarcus sp. strain BH72.</title>
        <authorList>
            <person name="Krause A."/>
            <person name="Ramakumar A."/>
            <person name="Bartels D."/>
            <person name="Battistoni F."/>
            <person name="Bekel T."/>
            <person name="Boch J."/>
            <person name="Boehm M."/>
            <person name="Friedrich F."/>
            <person name="Hurek T."/>
            <person name="Krause L."/>
            <person name="Linke B."/>
            <person name="McHardy A.C."/>
            <person name="Sarkar A."/>
            <person name="Schneiker S."/>
            <person name="Syed A.A."/>
            <person name="Thauer R."/>
            <person name="Vorhoelter F.-J."/>
            <person name="Weidner S."/>
            <person name="Puehler A."/>
            <person name="Reinhold-Hurek B."/>
            <person name="Kaiser O."/>
            <person name="Goesmann A."/>
        </authorList>
    </citation>
    <scope>NUCLEOTIDE SEQUENCE [LARGE SCALE GENOMIC DNA]</scope>
    <source>
        <strain evidence="7 8">BH72</strain>
    </source>
</reference>
<dbReference type="AlphaFoldDB" id="A1K532"/>
<name>A1K532_AZOSB</name>
<dbReference type="InterPro" id="IPR050204">
    <property type="entry name" value="AraC_XylS_family_regulators"/>
</dbReference>